<accession>A0ABY4HSD8</accession>
<organism evidence="2 3">
    <name type="scientific">Flavobacterium sediminilitoris</name>
    <dbReference type="NCBI Taxonomy" id="2024526"/>
    <lineage>
        <taxon>Bacteria</taxon>
        <taxon>Pseudomonadati</taxon>
        <taxon>Bacteroidota</taxon>
        <taxon>Flavobacteriia</taxon>
        <taxon>Flavobacteriales</taxon>
        <taxon>Flavobacteriaceae</taxon>
        <taxon>Flavobacterium</taxon>
    </lineage>
</organism>
<evidence type="ECO:0000256" key="1">
    <source>
        <dbReference type="SAM" id="Phobius"/>
    </source>
</evidence>
<keyword evidence="1" id="KW-0812">Transmembrane</keyword>
<feature type="transmembrane region" description="Helical" evidence="1">
    <location>
        <begin position="54"/>
        <end position="81"/>
    </location>
</feature>
<keyword evidence="1" id="KW-1133">Transmembrane helix</keyword>
<keyword evidence="1" id="KW-0472">Membrane</keyword>
<reference evidence="2" key="1">
    <citation type="submission" date="2021-12" db="EMBL/GenBank/DDBJ databases">
        <authorList>
            <person name="Cha I.-T."/>
            <person name="Lee K.-E."/>
            <person name="Park S.-J."/>
        </authorList>
    </citation>
    <scope>NUCLEOTIDE SEQUENCE</scope>
    <source>
        <strain evidence="2">YSM-43</strain>
    </source>
</reference>
<feature type="transmembrane region" description="Helical" evidence="1">
    <location>
        <begin position="16"/>
        <end position="34"/>
    </location>
</feature>
<dbReference type="Proteomes" id="UP000830454">
    <property type="component" value="Chromosome"/>
</dbReference>
<dbReference type="EMBL" id="CP090145">
    <property type="protein sequence ID" value="UOX35605.1"/>
    <property type="molecule type" value="Genomic_DNA"/>
</dbReference>
<gene>
    <name evidence="2" type="ORF">LXD69_08785</name>
</gene>
<feature type="transmembrane region" description="Helical" evidence="1">
    <location>
        <begin position="123"/>
        <end position="141"/>
    </location>
</feature>
<evidence type="ECO:0000313" key="2">
    <source>
        <dbReference type="EMBL" id="UOX35605.1"/>
    </source>
</evidence>
<evidence type="ECO:0000313" key="3">
    <source>
        <dbReference type="Proteomes" id="UP000830454"/>
    </source>
</evidence>
<protein>
    <submittedName>
        <fullName evidence="2">Uncharacterized protein</fullName>
    </submittedName>
</protein>
<name>A0ABY4HSD8_9FLAO</name>
<feature type="transmembrane region" description="Helical" evidence="1">
    <location>
        <begin position="93"/>
        <end position="117"/>
    </location>
</feature>
<reference evidence="2" key="2">
    <citation type="submission" date="2022-04" db="EMBL/GenBank/DDBJ databases">
        <title>Complete Genome Sequence of Flavobacterium sediminilitoris YSM-43, Isolated from a Tidal Sediment.</title>
        <authorList>
            <person name="Lee P.A."/>
        </authorList>
    </citation>
    <scope>NUCLEOTIDE SEQUENCE</scope>
    <source>
        <strain evidence="2">YSM-43</strain>
    </source>
</reference>
<sequence>MNLISIIKELQISKKTIFFSVLGQTYYFLIAFFLFKGELIDMLDERLLYDKHFYYIFCISFIMSSFWFLINVSISAFVLMFHHSNTKYNDNPSGIFINSMFCSIGYLSCSMLLNFLLDYDFEYFIIYSFSFISIRVLWVIMKSLILKKNHFKFYTLFTVFFKI</sequence>
<keyword evidence="3" id="KW-1185">Reference proteome</keyword>
<proteinExistence type="predicted"/>
<dbReference type="RefSeq" id="WP_045967602.1">
    <property type="nucleotide sequence ID" value="NZ_CP090145.1"/>
</dbReference>